<organism evidence="11 12">
    <name type="scientific">Rhypophila decipiens</name>
    <dbReference type="NCBI Taxonomy" id="261697"/>
    <lineage>
        <taxon>Eukaryota</taxon>
        <taxon>Fungi</taxon>
        <taxon>Dikarya</taxon>
        <taxon>Ascomycota</taxon>
        <taxon>Pezizomycotina</taxon>
        <taxon>Sordariomycetes</taxon>
        <taxon>Sordariomycetidae</taxon>
        <taxon>Sordariales</taxon>
        <taxon>Naviculisporaceae</taxon>
        <taxon>Rhypophila</taxon>
    </lineage>
</organism>
<dbReference type="GO" id="GO:0005085">
    <property type="term" value="F:guanyl-nucleotide exchange factor activity"/>
    <property type="evidence" value="ECO:0007669"/>
    <property type="project" value="TreeGrafter"/>
</dbReference>
<sequence>MAPVSTHTPTLQKLLKSLRDQDLETSIEGLIFLLKRRQVRGDQCANATAHILLQVVAKSKWQSVDRLLELVTSAGSRLVQAAPHEPVIGNIVRRVLGLIRDEASEDRNADELSESVSDLQSLAPVAPPPTSAPARPGPTPITRSLTMPAAGLQVSKSMFNLLSVVDTLDSYSTGASTPVSLAQNNSVHALKSEIIDGIGEIIDEVNQADDQIAGFADIHIYPGDYILAVLPSPAVERYLIKAASRRRFTVLVASPHSQGSGAEQYSALRKKLTSAGVKMISLSTTGLMAYMPKVSKVIFGAKAVFQNGGMLVDSGCCLAARAAQEYSKPVIVLCGVYKFCPQDTATHISWTQLENPSSYVGYDDGETVDTIDIENTLAEYLPPEFVDVYVTNLGPQTQDHLGSIMADHYKPEEMSVQLGA</sequence>
<dbReference type="GO" id="GO:0005829">
    <property type="term" value="C:cytosol"/>
    <property type="evidence" value="ECO:0007669"/>
    <property type="project" value="UniProtKB-SubCell"/>
</dbReference>
<gene>
    <name evidence="11" type="ORF">QBC37DRAFT_272219</name>
</gene>
<dbReference type="PANTHER" id="PTHR45859">
    <property type="entry name" value="TRANSLATION INITIATION FACTOR EIF-2B SUBUNIT BETA"/>
    <property type="match status" value="1"/>
</dbReference>
<dbReference type="GO" id="GO:0003743">
    <property type="term" value="F:translation initiation factor activity"/>
    <property type="evidence" value="ECO:0007669"/>
    <property type="project" value="UniProtKB-KW"/>
</dbReference>
<dbReference type="InterPro" id="IPR037171">
    <property type="entry name" value="NagB/RpiA_transferase-like"/>
</dbReference>
<evidence type="ECO:0000256" key="10">
    <source>
        <dbReference type="SAM" id="MobiDB-lite"/>
    </source>
</evidence>
<keyword evidence="5" id="KW-0648">Protein biosynthesis</keyword>
<feature type="compositionally biased region" description="Pro residues" evidence="10">
    <location>
        <begin position="125"/>
        <end position="139"/>
    </location>
</feature>
<evidence type="ECO:0000256" key="6">
    <source>
        <dbReference type="ARBA" id="ARBA00044122"/>
    </source>
</evidence>
<comment type="subunit">
    <text evidence="8">Component of the translation initiation factor 2B (eIF2B) complex which is a heterodecamer of two sets of five different subunits: alpha, beta, gamma, delta and epsilon. Subunits alpha, beta and delta comprise a regulatory subcomplex and subunits epsilon and gamma comprise a catalytic subcomplex. Within the complex, the hexameric regulatory complex resides at the center, with the two heterodimeric catalytic subcomplexes bound on opposite sides.</text>
</comment>
<evidence type="ECO:0000313" key="12">
    <source>
        <dbReference type="Proteomes" id="UP001301769"/>
    </source>
</evidence>
<dbReference type="AlphaFoldDB" id="A0AAN6YN14"/>
<dbReference type="InterPro" id="IPR051855">
    <property type="entry name" value="eIF2B_beta_subunit"/>
</dbReference>
<accession>A0AAN6YN14</accession>
<proteinExistence type="inferred from homology"/>
<dbReference type="SUPFAM" id="SSF100950">
    <property type="entry name" value="NagB/RpiA/CoA transferase-like"/>
    <property type="match status" value="1"/>
</dbReference>
<reference evidence="11" key="2">
    <citation type="submission" date="2023-05" db="EMBL/GenBank/DDBJ databases">
        <authorList>
            <consortium name="Lawrence Berkeley National Laboratory"/>
            <person name="Steindorff A."/>
            <person name="Hensen N."/>
            <person name="Bonometti L."/>
            <person name="Westerberg I."/>
            <person name="Brannstrom I.O."/>
            <person name="Guillou S."/>
            <person name="Cros-Aarteil S."/>
            <person name="Calhoun S."/>
            <person name="Haridas S."/>
            <person name="Kuo A."/>
            <person name="Mondo S."/>
            <person name="Pangilinan J."/>
            <person name="Riley R."/>
            <person name="Labutti K."/>
            <person name="Andreopoulos B."/>
            <person name="Lipzen A."/>
            <person name="Chen C."/>
            <person name="Yanf M."/>
            <person name="Daum C."/>
            <person name="Ng V."/>
            <person name="Clum A."/>
            <person name="Ohm R."/>
            <person name="Martin F."/>
            <person name="Silar P."/>
            <person name="Natvig D."/>
            <person name="Lalanne C."/>
            <person name="Gautier V."/>
            <person name="Ament-Velasquez S.L."/>
            <person name="Kruys A."/>
            <person name="Hutchinson M.I."/>
            <person name="Powell A.J."/>
            <person name="Barry K."/>
            <person name="Miller A.N."/>
            <person name="Grigoriev I.V."/>
            <person name="Debuchy R."/>
            <person name="Gladieux P."/>
            <person name="Thoren M.H."/>
            <person name="Johannesson H."/>
        </authorList>
    </citation>
    <scope>NUCLEOTIDE SEQUENCE</scope>
    <source>
        <strain evidence="11">PSN293</strain>
    </source>
</reference>
<feature type="region of interest" description="Disordered" evidence="10">
    <location>
        <begin position="107"/>
        <end position="144"/>
    </location>
</feature>
<dbReference type="InterPro" id="IPR000649">
    <property type="entry name" value="IF-2B-related"/>
</dbReference>
<dbReference type="GO" id="GO:0005851">
    <property type="term" value="C:eukaryotic translation initiation factor 2B complex"/>
    <property type="evidence" value="ECO:0007669"/>
    <property type="project" value="TreeGrafter"/>
</dbReference>
<name>A0AAN6YN14_9PEZI</name>
<reference evidence="11" key="1">
    <citation type="journal article" date="2023" name="Mol. Phylogenet. Evol.">
        <title>Genome-scale phylogeny and comparative genomics of the fungal order Sordariales.</title>
        <authorList>
            <person name="Hensen N."/>
            <person name="Bonometti L."/>
            <person name="Westerberg I."/>
            <person name="Brannstrom I.O."/>
            <person name="Guillou S."/>
            <person name="Cros-Aarteil S."/>
            <person name="Calhoun S."/>
            <person name="Haridas S."/>
            <person name="Kuo A."/>
            <person name="Mondo S."/>
            <person name="Pangilinan J."/>
            <person name="Riley R."/>
            <person name="LaButti K."/>
            <person name="Andreopoulos B."/>
            <person name="Lipzen A."/>
            <person name="Chen C."/>
            <person name="Yan M."/>
            <person name="Daum C."/>
            <person name="Ng V."/>
            <person name="Clum A."/>
            <person name="Steindorff A."/>
            <person name="Ohm R.A."/>
            <person name="Martin F."/>
            <person name="Silar P."/>
            <person name="Natvig D.O."/>
            <person name="Lalanne C."/>
            <person name="Gautier V."/>
            <person name="Ament-Velasquez S.L."/>
            <person name="Kruys A."/>
            <person name="Hutchinson M.I."/>
            <person name="Powell A.J."/>
            <person name="Barry K."/>
            <person name="Miller A.N."/>
            <person name="Grigoriev I.V."/>
            <person name="Debuchy R."/>
            <person name="Gladieux P."/>
            <person name="Hiltunen Thoren M."/>
            <person name="Johannesson H."/>
        </authorList>
    </citation>
    <scope>NUCLEOTIDE SEQUENCE</scope>
    <source>
        <strain evidence="11">PSN293</strain>
    </source>
</reference>
<protein>
    <recommendedName>
        <fullName evidence="6">Translation initiation factor eIF2B subunit beta</fullName>
    </recommendedName>
    <alternativeName>
        <fullName evidence="7">eIF2B GDP-GTP exchange factor subunit beta</fullName>
    </alternativeName>
</protein>
<evidence type="ECO:0000256" key="3">
    <source>
        <dbReference type="ARBA" id="ARBA00022490"/>
    </source>
</evidence>
<comment type="caution">
    <text evidence="11">The sequence shown here is derived from an EMBL/GenBank/DDBJ whole genome shotgun (WGS) entry which is preliminary data.</text>
</comment>
<evidence type="ECO:0000256" key="4">
    <source>
        <dbReference type="ARBA" id="ARBA00022540"/>
    </source>
</evidence>
<keyword evidence="4" id="KW-0396">Initiation factor</keyword>
<comment type="subcellular location">
    <subcellularLocation>
        <location evidence="1">Cytoplasm</location>
        <location evidence="1">Cytosol</location>
    </subcellularLocation>
</comment>
<keyword evidence="12" id="KW-1185">Reference proteome</keyword>
<comment type="similarity">
    <text evidence="2 9">Belongs to the eIF-2B alpha/beta/delta subunits family.</text>
</comment>
<dbReference type="InterPro" id="IPR042529">
    <property type="entry name" value="IF_2B-like_C"/>
</dbReference>
<dbReference type="EMBL" id="MU858047">
    <property type="protein sequence ID" value="KAK4219707.1"/>
    <property type="molecule type" value="Genomic_DNA"/>
</dbReference>
<dbReference type="PANTHER" id="PTHR45859:SF1">
    <property type="entry name" value="TRANSLATION INITIATION FACTOR EIF-2B SUBUNIT BETA"/>
    <property type="match status" value="1"/>
</dbReference>
<evidence type="ECO:0000256" key="2">
    <source>
        <dbReference type="ARBA" id="ARBA00007251"/>
    </source>
</evidence>
<dbReference type="Pfam" id="PF01008">
    <property type="entry name" value="IF-2B"/>
    <property type="match status" value="1"/>
</dbReference>
<keyword evidence="3" id="KW-0963">Cytoplasm</keyword>
<evidence type="ECO:0000256" key="8">
    <source>
        <dbReference type="ARBA" id="ARBA00046432"/>
    </source>
</evidence>
<evidence type="ECO:0000256" key="7">
    <source>
        <dbReference type="ARBA" id="ARBA00044228"/>
    </source>
</evidence>
<evidence type="ECO:0000313" key="11">
    <source>
        <dbReference type="EMBL" id="KAK4219707.1"/>
    </source>
</evidence>
<dbReference type="Gene3D" id="3.40.50.10470">
    <property type="entry name" value="Translation initiation factor eif-2b, domain 2"/>
    <property type="match status" value="1"/>
</dbReference>
<evidence type="ECO:0000256" key="9">
    <source>
        <dbReference type="RuleBase" id="RU003814"/>
    </source>
</evidence>
<dbReference type="Proteomes" id="UP001301769">
    <property type="component" value="Unassembled WGS sequence"/>
</dbReference>
<evidence type="ECO:0000256" key="5">
    <source>
        <dbReference type="ARBA" id="ARBA00022917"/>
    </source>
</evidence>
<evidence type="ECO:0000256" key="1">
    <source>
        <dbReference type="ARBA" id="ARBA00004514"/>
    </source>
</evidence>